<evidence type="ECO:0000256" key="6">
    <source>
        <dbReference type="RuleBase" id="RU361277"/>
    </source>
</evidence>
<accession>A0A6S6Y582</accession>
<evidence type="ECO:0000256" key="4">
    <source>
        <dbReference type="ARBA" id="ARBA00022833"/>
    </source>
</evidence>
<dbReference type="InterPro" id="IPR002328">
    <property type="entry name" value="ADH_Zn_CS"/>
</dbReference>
<evidence type="ECO:0000256" key="5">
    <source>
        <dbReference type="ARBA" id="ARBA00023002"/>
    </source>
</evidence>
<evidence type="ECO:0000256" key="3">
    <source>
        <dbReference type="ARBA" id="ARBA00022723"/>
    </source>
</evidence>
<evidence type="ECO:0000313" key="9">
    <source>
        <dbReference type="EMBL" id="CAB1370607.1"/>
    </source>
</evidence>
<sequence length="336" mass="34893">MKQVQVFNCDDVRLAEVPEPECGPDDVLVEVAACGICGSDFGYIHSGGPMGPTGQPMPLGHEFAGRIAAVGAQVKTWRLGQAVVVNPLSAANMIGNGGPEGAFAPQVRVRAAEAPGTLFALPDTVPLERGALAEPLAVAFHAVSQGAAGPQTRAVVLGAGPIGLGCVIGLKRAGVKDVVVLDRAAHRREIARQLGADATFADMDETFWAGLSERHGSTPFYGMPLPATDLFIDCSGAPALVEAAIQRAAPGTRLVLVAVYKQPAALDLTLVMAKEIQVCGAFSYGDSFPDAIDHLARHGDAVAPYASHRLPLSQFQEALALASDPERAAKVLVIPD</sequence>
<name>A0A6S6Y582_9PROT</name>
<comment type="cofactor">
    <cofactor evidence="1 6">
        <name>Zn(2+)</name>
        <dbReference type="ChEBI" id="CHEBI:29105"/>
    </cofactor>
</comment>
<organism evidence="9 10">
    <name type="scientific">Denitratisoma oestradiolicum</name>
    <dbReference type="NCBI Taxonomy" id="311182"/>
    <lineage>
        <taxon>Bacteria</taxon>
        <taxon>Pseudomonadati</taxon>
        <taxon>Pseudomonadota</taxon>
        <taxon>Betaproteobacteria</taxon>
        <taxon>Nitrosomonadales</taxon>
        <taxon>Sterolibacteriaceae</taxon>
        <taxon>Denitratisoma</taxon>
    </lineage>
</organism>
<keyword evidence="3 6" id="KW-0479">Metal-binding</keyword>
<dbReference type="PANTHER" id="PTHR43161">
    <property type="entry name" value="SORBITOL DEHYDROGENASE"/>
    <property type="match status" value="1"/>
</dbReference>
<evidence type="ECO:0000256" key="2">
    <source>
        <dbReference type="ARBA" id="ARBA00008072"/>
    </source>
</evidence>
<proteinExistence type="inferred from homology"/>
<gene>
    <name evidence="9" type="ORF">DENOEST_3453</name>
</gene>
<feature type="domain" description="Alcohol dehydrogenase-like C-terminal" evidence="7">
    <location>
        <begin position="161"/>
        <end position="296"/>
    </location>
</feature>
<dbReference type="InterPro" id="IPR013149">
    <property type="entry name" value="ADH-like_C"/>
</dbReference>
<keyword evidence="4 6" id="KW-0862">Zinc</keyword>
<dbReference type="GO" id="GO:0034079">
    <property type="term" value="P:butanediol biosynthetic process"/>
    <property type="evidence" value="ECO:0007669"/>
    <property type="project" value="TreeGrafter"/>
</dbReference>
<dbReference type="GO" id="GO:0005737">
    <property type="term" value="C:cytoplasm"/>
    <property type="evidence" value="ECO:0007669"/>
    <property type="project" value="TreeGrafter"/>
</dbReference>
<dbReference type="GO" id="GO:0008270">
    <property type="term" value="F:zinc ion binding"/>
    <property type="evidence" value="ECO:0007669"/>
    <property type="project" value="InterPro"/>
</dbReference>
<keyword evidence="5" id="KW-0560">Oxidoreductase</keyword>
<evidence type="ECO:0000259" key="7">
    <source>
        <dbReference type="Pfam" id="PF00107"/>
    </source>
</evidence>
<evidence type="ECO:0000313" key="10">
    <source>
        <dbReference type="Proteomes" id="UP000515733"/>
    </source>
</evidence>
<dbReference type="PROSITE" id="PS00059">
    <property type="entry name" value="ADH_ZINC"/>
    <property type="match status" value="1"/>
</dbReference>
<dbReference type="OrthoDB" id="9785812at2"/>
<dbReference type="KEGG" id="doe:DENOEST_3453"/>
<dbReference type="Pfam" id="PF08240">
    <property type="entry name" value="ADH_N"/>
    <property type="match status" value="1"/>
</dbReference>
<dbReference type="InterPro" id="IPR036291">
    <property type="entry name" value="NAD(P)-bd_dom_sf"/>
</dbReference>
<dbReference type="InterPro" id="IPR013154">
    <property type="entry name" value="ADH-like_N"/>
</dbReference>
<protein>
    <submittedName>
        <fullName evidence="9">Alcohol dehydrogenase</fullName>
    </submittedName>
</protein>
<dbReference type="PANTHER" id="PTHR43161:SF23">
    <property type="entry name" value="(R,R)-BUTANEDIOL DEHYDROGENASE-RELATED"/>
    <property type="match status" value="1"/>
</dbReference>
<dbReference type="SUPFAM" id="SSF50129">
    <property type="entry name" value="GroES-like"/>
    <property type="match status" value="1"/>
</dbReference>
<dbReference type="RefSeq" id="WP_145769350.1">
    <property type="nucleotide sequence ID" value="NZ_LR778301.1"/>
</dbReference>
<dbReference type="Gene3D" id="3.90.180.10">
    <property type="entry name" value="Medium-chain alcohol dehydrogenases, catalytic domain"/>
    <property type="match status" value="1"/>
</dbReference>
<dbReference type="AlphaFoldDB" id="A0A6S6Y582"/>
<feature type="domain" description="Alcohol dehydrogenase-like N-terminal" evidence="8">
    <location>
        <begin position="23"/>
        <end position="112"/>
    </location>
</feature>
<evidence type="ECO:0000259" key="8">
    <source>
        <dbReference type="Pfam" id="PF08240"/>
    </source>
</evidence>
<dbReference type="Pfam" id="PF00107">
    <property type="entry name" value="ADH_zinc_N"/>
    <property type="match status" value="1"/>
</dbReference>
<dbReference type="GO" id="GO:0000721">
    <property type="term" value="F:(R,R)-butanediol dehydrogenase activity"/>
    <property type="evidence" value="ECO:0007669"/>
    <property type="project" value="TreeGrafter"/>
</dbReference>
<dbReference type="Gene3D" id="3.40.50.720">
    <property type="entry name" value="NAD(P)-binding Rossmann-like Domain"/>
    <property type="match status" value="1"/>
</dbReference>
<reference evidence="9 10" key="1">
    <citation type="submission" date="2020-03" db="EMBL/GenBank/DDBJ databases">
        <authorList>
            <consortium name="Genoscope - CEA"/>
            <person name="William W."/>
        </authorList>
    </citation>
    <scope>NUCLEOTIDE SEQUENCE [LARGE SCALE GENOMIC DNA]</scope>
    <source>
        <strain evidence="10">DSM 16959</strain>
    </source>
</reference>
<dbReference type="SUPFAM" id="SSF51735">
    <property type="entry name" value="NAD(P)-binding Rossmann-fold domains"/>
    <property type="match status" value="1"/>
</dbReference>
<dbReference type="EMBL" id="LR778301">
    <property type="protein sequence ID" value="CAB1370607.1"/>
    <property type="molecule type" value="Genomic_DNA"/>
</dbReference>
<keyword evidence="10" id="KW-1185">Reference proteome</keyword>
<comment type="similarity">
    <text evidence="2 6">Belongs to the zinc-containing alcohol dehydrogenase family.</text>
</comment>
<dbReference type="Proteomes" id="UP000515733">
    <property type="component" value="Chromosome"/>
</dbReference>
<evidence type="ECO:0000256" key="1">
    <source>
        <dbReference type="ARBA" id="ARBA00001947"/>
    </source>
</evidence>
<dbReference type="InterPro" id="IPR011032">
    <property type="entry name" value="GroES-like_sf"/>
</dbReference>